<dbReference type="Gene3D" id="3.30.200.20">
    <property type="entry name" value="Phosphorylase Kinase, domain 1"/>
    <property type="match status" value="1"/>
</dbReference>
<proteinExistence type="predicted"/>
<dbReference type="PANTHER" id="PTHR44167:SF24">
    <property type="entry name" value="SERINE_THREONINE-PROTEIN KINASE CHK2"/>
    <property type="match status" value="1"/>
</dbReference>
<dbReference type="InterPro" id="IPR000719">
    <property type="entry name" value="Prot_kinase_dom"/>
</dbReference>
<dbReference type="EMBL" id="JAAPAO010000038">
    <property type="protein sequence ID" value="KAF4676088.1"/>
    <property type="molecule type" value="Genomic_DNA"/>
</dbReference>
<evidence type="ECO:0000259" key="2">
    <source>
        <dbReference type="PROSITE" id="PS50011"/>
    </source>
</evidence>
<reference evidence="3 4" key="1">
    <citation type="submission" date="2020-04" db="EMBL/GenBank/DDBJ databases">
        <title>Perkinsus chesapeaki whole genome sequence.</title>
        <authorList>
            <person name="Bogema D.R."/>
        </authorList>
    </citation>
    <scope>NUCLEOTIDE SEQUENCE [LARGE SCALE GENOMIC DNA]</scope>
    <source>
        <strain evidence="3">ATCC PRA-425</strain>
    </source>
</reference>
<gene>
    <name evidence="3" type="primary">NUAK1_3</name>
    <name evidence="3" type="ORF">FOL47_006696</name>
</gene>
<dbReference type="InterPro" id="IPR011009">
    <property type="entry name" value="Kinase-like_dom_sf"/>
</dbReference>
<dbReference type="GO" id="GO:0005524">
    <property type="term" value="F:ATP binding"/>
    <property type="evidence" value="ECO:0007669"/>
    <property type="project" value="InterPro"/>
</dbReference>
<keyword evidence="3" id="KW-0808">Transferase</keyword>
<feature type="domain" description="Protein kinase" evidence="2">
    <location>
        <begin position="86"/>
        <end position="330"/>
    </location>
</feature>
<comment type="caution">
    <text evidence="3">The sequence shown here is derived from an EMBL/GenBank/DDBJ whole genome shotgun (WGS) entry which is preliminary data.</text>
</comment>
<dbReference type="SMART" id="SM00220">
    <property type="entry name" value="S_TKc"/>
    <property type="match status" value="1"/>
</dbReference>
<evidence type="ECO:0000313" key="3">
    <source>
        <dbReference type="EMBL" id="KAF4676088.1"/>
    </source>
</evidence>
<feature type="region of interest" description="Disordered" evidence="1">
    <location>
        <begin position="1"/>
        <end position="23"/>
    </location>
</feature>
<dbReference type="Gene3D" id="1.10.510.10">
    <property type="entry name" value="Transferase(Phosphotransferase) domain 1"/>
    <property type="match status" value="1"/>
</dbReference>
<name>A0A7J6MWT9_PERCH</name>
<dbReference type="PANTHER" id="PTHR44167">
    <property type="entry name" value="OVARIAN-SPECIFIC SERINE/THREONINE-PROTEIN KINASE LOK-RELATED"/>
    <property type="match status" value="1"/>
</dbReference>
<keyword evidence="4" id="KW-1185">Reference proteome</keyword>
<dbReference type="GO" id="GO:0005634">
    <property type="term" value="C:nucleus"/>
    <property type="evidence" value="ECO:0007669"/>
    <property type="project" value="TreeGrafter"/>
</dbReference>
<dbReference type="GO" id="GO:0004674">
    <property type="term" value="F:protein serine/threonine kinase activity"/>
    <property type="evidence" value="ECO:0007669"/>
    <property type="project" value="TreeGrafter"/>
</dbReference>
<dbReference type="Pfam" id="PF00069">
    <property type="entry name" value="Pkinase"/>
    <property type="match status" value="1"/>
</dbReference>
<dbReference type="OrthoDB" id="5979581at2759"/>
<feature type="compositionally biased region" description="Polar residues" evidence="1">
    <location>
        <begin position="1"/>
        <end position="15"/>
    </location>
</feature>
<dbReference type="PROSITE" id="PS50011">
    <property type="entry name" value="PROTEIN_KINASE_DOM"/>
    <property type="match status" value="1"/>
</dbReference>
<evidence type="ECO:0000313" key="4">
    <source>
        <dbReference type="Proteomes" id="UP000591131"/>
    </source>
</evidence>
<sequence>MSASSVRLVSETAESPTRRPSPAKNIIQLDLNDNGIAEMQIVSSPRSVETIKVDDDDLCCSPLMLTPRLTYVPGSALSALQESYDMRCGDRIAIGGYGFIYTARCRDSGQTVVVKHVIKPPYEGRFTDTPKCDVEAELLHKCKNLGLNNIKSCSGGVTTIFDTYSDIDSLYMVCKYEGNDLQRIIESTYCGGEDSTSSPSPLDWYTIRDSVLGTLTALHHCGILHNDIRPENITYYTDQDFNNRSTTAKPTNPTVKLIDFGLSTTCHCPAHCKLLSHSHEYANAPSDIQKNAIQQTWSSCTNSEFKRRCLIELMNASTQLSSLEALFFRK</sequence>
<dbReference type="GO" id="GO:0044773">
    <property type="term" value="P:mitotic DNA damage checkpoint signaling"/>
    <property type="evidence" value="ECO:0007669"/>
    <property type="project" value="TreeGrafter"/>
</dbReference>
<accession>A0A7J6MWT9</accession>
<dbReference type="AlphaFoldDB" id="A0A7J6MWT9"/>
<evidence type="ECO:0000256" key="1">
    <source>
        <dbReference type="SAM" id="MobiDB-lite"/>
    </source>
</evidence>
<organism evidence="3 4">
    <name type="scientific">Perkinsus chesapeaki</name>
    <name type="common">Clam parasite</name>
    <name type="synonym">Perkinsus andrewsi</name>
    <dbReference type="NCBI Taxonomy" id="330153"/>
    <lineage>
        <taxon>Eukaryota</taxon>
        <taxon>Sar</taxon>
        <taxon>Alveolata</taxon>
        <taxon>Perkinsozoa</taxon>
        <taxon>Perkinsea</taxon>
        <taxon>Perkinsida</taxon>
        <taxon>Perkinsidae</taxon>
        <taxon>Perkinsus</taxon>
    </lineage>
</organism>
<keyword evidence="3" id="KW-0418">Kinase</keyword>
<dbReference type="GO" id="GO:0005737">
    <property type="term" value="C:cytoplasm"/>
    <property type="evidence" value="ECO:0007669"/>
    <property type="project" value="TreeGrafter"/>
</dbReference>
<dbReference type="Proteomes" id="UP000591131">
    <property type="component" value="Unassembled WGS sequence"/>
</dbReference>
<protein>
    <submittedName>
        <fullName evidence="3">NUAK SNF1-like kinase 1</fullName>
    </submittedName>
</protein>
<dbReference type="SUPFAM" id="SSF56112">
    <property type="entry name" value="Protein kinase-like (PK-like)"/>
    <property type="match status" value="1"/>
</dbReference>